<dbReference type="PANTHER" id="PTHR36011">
    <property type="entry name" value="BAT2 DOMAIN PROTEIN"/>
    <property type="match status" value="1"/>
</dbReference>
<protein>
    <recommendedName>
        <fullName evidence="2">DUF7798 domain-containing protein</fullName>
    </recommendedName>
</protein>
<name>A0ABD1YLQ4_9MARC</name>
<dbReference type="PANTHER" id="PTHR36011:SF1">
    <property type="entry name" value="BAT2 DOMAIN PROTEIN"/>
    <property type="match status" value="1"/>
</dbReference>
<evidence type="ECO:0000313" key="4">
    <source>
        <dbReference type="Proteomes" id="UP001605036"/>
    </source>
</evidence>
<feature type="region of interest" description="Disordered" evidence="1">
    <location>
        <begin position="1"/>
        <end position="31"/>
    </location>
</feature>
<gene>
    <name evidence="3" type="ORF">R1flu_016319</name>
</gene>
<organism evidence="3 4">
    <name type="scientific">Riccia fluitans</name>
    <dbReference type="NCBI Taxonomy" id="41844"/>
    <lineage>
        <taxon>Eukaryota</taxon>
        <taxon>Viridiplantae</taxon>
        <taxon>Streptophyta</taxon>
        <taxon>Embryophyta</taxon>
        <taxon>Marchantiophyta</taxon>
        <taxon>Marchantiopsida</taxon>
        <taxon>Marchantiidae</taxon>
        <taxon>Marchantiales</taxon>
        <taxon>Ricciaceae</taxon>
        <taxon>Riccia</taxon>
    </lineage>
</organism>
<dbReference type="InterPro" id="IPR056700">
    <property type="entry name" value="DUF7798"/>
</dbReference>
<dbReference type="Proteomes" id="UP001605036">
    <property type="component" value="Unassembled WGS sequence"/>
</dbReference>
<feature type="region of interest" description="Disordered" evidence="1">
    <location>
        <begin position="229"/>
        <end position="250"/>
    </location>
</feature>
<accession>A0ABD1YLQ4</accession>
<evidence type="ECO:0000256" key="1">
    <source>
        <dbReference type="SAM" id="MobiDB-lite"/>
    </source>
</evidence>
<dbReference type="Pfam" id="PF25074">
    <property type="entry name" value="DUF7798"/>
    <property type="match status" value="1"/>
</dbReference>
<feature type="compositionally biased region" description="Gly residues" evidence="1">
    <location>
        <begin position="22"/>
        <end position="31"/>
    </location>
</feature>
<reference evidence="3 4" key="1">
    <citation type="submission" date="2024-09" db="EMBL/GenBank/DDBJ databases">
        <title>Chromosome-scale assembly of Riccia fluitans.</title>
        <authorList>
            <person name="Paukszto L."/>
            <person name="Sawicki J."/>
            <person name="Karawczyk K."/>
            <person name="Piernik-Szablinska J."/>
            <person name="Szczecinska M."/>
            <person name="Mazdziarz M."/>
        </authorList>
    </citation>
    <scope>NUCLEOTIDE SEQUENCE [LARGE SCALE GENOMIC DNA]</scope>
    <source>
        <strain evidence="3">Rf_01</strain>
        <tissue evidence="3">Aerial parts of the thallus</tissue>
    </source>
</reference>
<evidence type="ECO:0000313" key="3">
    <source>
        <dbReference type="EMBL" id="KAL2631633.1"/>
    </source>
</evidence>
<dbReference type="EMBL" id="JBHFFA010000004">
    <property type="protein sequence ID" value="KAL2631633.1"/>
    <property type="molecule type" value="Genomic_DNA"/>
</dbReference>
<evidence type="ECO:0000259" key="2">
    <source>
        <dbReference type="Pfam" id="PF25074"/>
    </source>
</evidence>
<keyword evidence="4" id="KW-1185">Reference proteome</keyword>
<feature type="domain" description="DUF7798" evidence="2">
    <location>
        <begin position="253"/>
        <end position="527"/>
    </location>
</feature>
<dbReference type="AlphaFoldDB" id="A0ABD1YLQ4"/>
<comment type="caution">
    <text evidence="3">The sequence shown here is derived from an EMBL/GenBank/DDBJ whole genome shotgun (WGS) entry which is preliminary data.</text>
</comment>
<sequence>MEDEVQDKGIAAPAATVAPEAKGGGGGGWGGWGGWGSSALSVFSDLQKAAADVAEEISKNAVAAAKGAAKGVADLQQTVASSIDQEVKGIEVKDSQSDTEEEVKVKETEPLTEEEIKRKATLDRLEQASKDSFLGQGLKAFDDSVETVASGALSALGQVWKGSVTFVQKLEHSAENLAGSIQQVSLTQKAGAIAPSLIEGSKALTAKGFKVLEYVGKETLDMIAAETGMEFDKNSPSPNRGAGAGSETSNEDVSFDHCFIIYGGTEHLEELEALANHYTLLCNRARAKLIGEAKINFDTTLRQLQPILKLDGHTDVGTSKGKRVESKTSFDENEVKALRDSSISKAAEMAAGFTAAIGGLAAKEVVKKTSDRLEAIRAEGVHRISELCAVCLSHLLVLGKSVLTSTADSGHKIDNADDFNWPEDCVGKASLISARARAMAGDIEAVSESFITGIGDVTAAFQAAEKNESLVAEEGGEGPRGRHLKQASVEDRAQAVRSGIEIDGSAAIEKIQDGLQHLTYVVLSTSISV</sequence>
<feature type="compositionally biased region" description="Low complexity" evidence="1">
    <location>
        <begin position="11"/>
        <end position="21"/>
    </location>
</feature>
<proteinExistence type="predicted"/>